<sequence length="358" mass="40577">MKKIFVSVVNVCILLVLAQCTFASELKSDERVIFYPTSAHLTANGKIEAHISAWVHESESRPGAKEALALWLDVDLASLTEAEKINFETRTQLFRFDSERRKQIKIKFGAADTYKLPPTNARGFTYKTIRIDAEKIGEMNNAIRWLPFTASLSENDKRVFSGEVMLVPAQGLSVVSDIDDTIKDSHVLDTHELLLNTFVRPSKAALGMREFYQTLVGEHQGITFHYVSGSPHQLYPVLDNFLREQGFPKGSMHLRQVKITEELFRKGSSSERHKHAAIRALLKQYPQRQFLLIGDSGEADPEIYADIARDYPEQVRAIYIRDVTGETASAPRYQKTFHQLPASLWKIFVQPAALFPLP</sequence>
<evidence type="ECO:0000256" key="1">
    <source>
        <dbReference type="SAM" id="SignalP"/>
    </source>
</evidence>
<gene>
    <name evidence="3" type="ORF">J2X05_003379</name>
</gene>
<comment type="caution">
    <text evidence="3">The sequence shown here is derived from an EMBL/GenBank/DDBJ whole genome shotgun (WGS) entry which is preliminary data.</text>
</comment>
<evidence type="ECO:0000259" key="2">
    <source>
        <dbReference type="Pfam" id="PF09949"/>
    </source>
</evidence>
<feature type="signal peptide" evidence="1">
    <location>
        <begin position="1"/>
        <end position="23"/>
    </location>
</feature>
<feature type="chain" id="PRO_5045882028" description="Phosphatidate phosphatase APP1 catalytic domain-containing protein" evidence="1">
    <location>
        <begin position="24"/>
        <end position="358"/>
    </location>
</feature>
<organism evidence="3 4">
    <name type="scientific">Cellvibrio fibrivorans</name>
    <dbReference type="NCBI Taxonomy" id="126350"/>
    <lineage>
        <taxon>Bacteria</taxon>
        <taxon>Pseudomonadati</taxon>
        <taxon>Pseudomonadota</taxon>
        <taxon>Gammaproteobacteria</taxon>
        <taxon>Cellvibrionales</taxon>
        <taxon>Cellvibrionaceae</taxon>
        <taxon>Cellvibrio</taxon>
    </lineage>
</organism>
<evidence type="ECO:0000313" key="4">
    <source>
        <dbReference type="Proteomes" id="UP001253595"/>
    </source>
</evidence>
<dbReference type="PANTHER" id="PTHR28208">
    <property type="entry name" value="PHOSPHATIDATE PHOSPHATASE APP1"/>
    <property type="match status" value="1"/>
</dbReference>
<dbReference type="Proteomes" id="UP001253595">
    <property type="component" value="Unassembled WGS sequence"/>
</dbReference>
<evidence type="ECO:0000313" key="3">
    <source>
        <dbReference type="EMBL" id="MDR7091344.1"/>
    </source>
</evidence>
<name>A0ABU1V1M0_9GAMM</name>
<accession>A0ABU1V1M0</accession>
<reference evidence="3 4" key="1">
    <citation type="submission" date="2023-07" db="EMBL/GenBank/DDBJ databases">
        <title>Sorghum-associated microbial communities from plants grown in Nebraska, USA.</title>
        <authorList>
            <person name="Schachtman D."/>
        </authorList>
    </citation>
    <scope>NUCLEOTIDE SEQUENCE [LARGE SCALE GENOMIC DNA]</scope>
    <source>
        <strain evidence="3 4">BE190</strain>
    </source>
</reference>
<dbReference type="InterPro" id="IPR019236">
    <property type="entry name" value="APP1_cat"/>
</dbReference>
<dbReference type="EMBL" id="JAVDVX010000006">
    <property type="protein sequence ID" value="MDR7091344.1"/>
    <property type="molecule type" value="Genomic_DNA"/>
</dbReference>
<protein>
    <recommendedName>
        <fullName evidence="2">Phosphatidate phosphatase APP1 catalytic domain-containing protein</fullName>
    </recommendedName>
</protein>
<dbReference type="Pfam" id="PF09949">
    <property type="entry name" value="APP1_cat"/>
    <property type="match status" value="1"/>
</dbReference>
<dbReference type="InterPro" id="IPR052935">
    <property type="entry name" value="Mg2+_PAP"/>
</dbReference>
<dbReference type="RefSeq" id="WP_310074567.1">
    <property type="nucleotide sequence ID" value="NZ_JAVDVX010000006.1"/>
</dbReference>
<dbReference type="PANTHER" id="PTHR28208:SF1">
    <property type="entry name" value="FILAMENT ORGANIZATION PROTEIN APP1-LIKE, PUTATIVE (AFU_ORTHOLOGUE AFUA_1G06650)-RELATED"/>
    <property type="match status" value="1"/>
</dbReference>
<keyword evidence="4" id="KW-1185">Reference proteome</keyword>
<feature type="domain" description="Phosphatidate phosphatase APP1 catalytic" evidence="2">
    <location>
        <begin position="173"/>
        <end position="322"/>
    </location>
</feature>
<keyword evidence="1" id="KW-0732">Signal</keyword>
<proteinExistence type="predicted"/>